<evidence type="ECO:0000256" key="10">
    <source>
        <dbReference type="ARBA" id="ARBA00023170"/>
    </source>
</evidence>
<dbReference type="PANTHER" id="PTHR28286">
    <property type="match status" value="1"/>
</dbReference>
<dbReference type="SUPFAM" id="SSF81321">
    <property type="entry name" value="Family A G protein-coupled receptor-like"/>
    <property type="match status" value="1"/>
</dbReference>
<evidence type="ECO:0000256" key="1">
    <source>
        <dbReference type="ARBA" id="ARBA00004141"/>
    </source>
</evidence>
<dbReference type="Pfam" id="PF01036">
    <property type="entry name" value="Bac_rhodopsin"/>
    <property type="match status" value="1"/>
</dbReference>
<keyword evidence="10" id="KW-0675">Receptor</keyword>
<evidence type="ECO:0000256" key="2">
    <source>
        <dbReference type="ARBA" id="ARBA00008130"/>
    </source>
</evidence>
<evidence type="ECO:0000256" key="3">
    <source>
        <dbReference type="ARBA" id="ARBA00022543"/>
    </source>
</evidence>
<dbReference type="PDB" id="9CDE">
    <property type="method" value="EM"/>
    <property type="resolution" value="3.44 A"/>
    <property type="chains" value="A=1-265"/>
</dbReference>
<keyword evidence="5 11" id="KW-0812">Transmembrane</keyword>
<evidence type="ECO:0000313" key="14">
    <source>
        <dbReference type="PDB" id="9CDE"/>
    </source>
</evidence>
<keyword evidence="9 11" id="KW-0472">Membrane</keyword>
<keyword evidence="4" id="KW-0716">Sensory transduction</keyword>
<keyword evidence="12 13" id="KW-0002">3D-structure</keyword>
<feature type="transmembrane region" description="Helical" evidence="11">
    <location>
        <begin position="22"/>
        <end position="45"/>
    </location>
</feature>
<keyword evidence="3" id="KW-0600">Photoreceptor protein</keyword>
<dbReference type="Gene3D" id="1.20.1070.10">
    <property type="entry name" value="Rhodopsin 7-helix transmembrane proteins"/>
    <property type="match status" value="1"/>
</dbReference>
<dbReference type="PRINTS" id="PR00251">
    <property type="entry name" value="BACTRLOPSIN"/>
</dbReference>
<evidence type="ECO:0000256" key="8">
    <source>
        <dbReference type="ARBA" id="ARBA00022991"/>
    </source>
</evidence>
<dbReference type="EMDB" id="EMD-45468"/>
<evidence type="ECO:0000256" key="6">
    <source>
        <dbReference type="ARBA" id="ARBA00022925"/>
    </source>
</evidence>
<feature type="transmembrane region" description="Helical" evidence="11">
    <location>
        <begin position="152"/>
        <end position="169"/>
    </location>
</feature>
<proteinExistence type="evidence at protein level"/>
<comment type="similarity">
    <text evidence="2">Belongs to the archaeal/bacterial/fungal opsin family.</text>
</comment>
<protein>
    <submittedName>
        <fullName evidence="13 14">Kalium Channelrhodopsin 1</fullName>
    </submittedName>
    <submittedName>
        <fullName evidence="12">Kalium channelrhodopsin 1 C110A</fullName>
    </submittedName>
</protein>
<dbReference type="PDB" id="9CDD">
    <property type="method" value="EM"/>
    <property type="resolution" value="3.05 A"/>
    <property type="chains" value="A=1-265"/>
</dbReference>
<evidence type="ECO:0000313" key="13">
    <source>
        <dbReference type="PDB" id="9CDD"/>
    </source>
</evidence>
<evidence type="ECO:0000256" key="4">
    <source>
        <dbReference type="ARBA" id="ARBA00022606"/>
    </source>
</evidence>
<dbReference type="EMDB" id="EMD-45467"/>
<dbReference type="AlphaFoldDB" id="A0ABF7PQA2"/>
<evidence type="ECO:0000256" key="11">
    <source>
        <dbReference type="SAM" id="Phobius"/>
    </source>
</evidence>
<organism evidence="14">
    <name type="scientific">Hyphochytrium catenoides</name>
    <dbReference type="NCBI Taxonomy" id="42384"/>
    <lineage>
        <taxon>Eukaryota</taxon>
        <taxon>Sar</taxon>
        <taxon>Stramenopiles</taxon>
        <taxon>Hyphochytriomycetes</taxon>
        <taxon>Hyphochytriales</taxon>
        <taxon>Hyphochytriaceae</taxon>
        <taxon>Hyphochytrium</taxon>
    </lineage>
</organism>
<evidence type="ECO:0000313" key="12">
    <source>
        <dbReference type="PDB" id="9CDC"/>
    </source>
</evidence>
<dbReference type="GO" id="GO:0016020">
    <property type="term" value="C:membrane"/>
    <property type="evidence" value="ECO:0007669"/>
    <property type="project" value="UniProtKB-SubCell"/>
</dbReference>
<feature type="transmembrane region" description="Helical" evidence="11">
    <location>
        <begin position="189"/>
        <end position="210"/>
    </location>
</feature>
<reference evidence="12 13" key="1">
    <citation type="journal article" date="2025" name="Nat. Commun.">
        <title>Structural insights into light-gating of potassium-selective channelrhodopsin.</title>
        <authorList>
            <person name="Morizumi T."/>
            <person name="Kim K."/>
            <person name="Li H."/>
            <person name="Nag P."/>
            <person name="Dogon T."/>
            <person name="Sineshchekov O.A."/>
            <person name="Wang Y."/>
            <person name="Brown L.S."/>
            <person name="Hwang S."/>
            <person name="Sun H."/>
            <person name="Bondar A.N."/>
            <person name="Schapiro I."/>
            <person name="Govorunova E.G."/>
            <person name="Spudich J.L."/>
            <person name="Ernst O.P."/>
        </authorList>
    </citation>
    <scope>STRUCTURE BY ELECTRON MICROSCOPY (3.44 ANGSTROMS)</scope>
</reference>
<comment type="subcellular location">
    <subcellularLocation>
        <location evidence="1">Membrane</location>
        <topology evidence="1">Multi-pass membrane protein</topology>
    </subcellularLocation>
</comment>
<evidence type="ECO:0000256" key="7">
    <source>
        <dbReference type="ARBA" id="ARBA00022989"/>
    </source>
</evidence>
<keyword evidence="8" id="KW-0157">Chromophore</keyword>
<dbReference type="PANTHER" id="PTHR28286:SF2">
    <property type="entry name" value="BACTERIORHODOPSIN _OPSIN, NOPA (EUROFUNG)"/>
    <property type="match status" value="1"/>
</dbReference>
<dbReference type="InterPro" id="IPR001425">
    <property type="entry name" value="Arc/bac/fun_rhodopsins"/>
</dbReference>
<dbReference type="SMART" id="SM01021">
    <property type="entry name" value="Bac_rhodopsin"/>
    <property type="match status" value="1"/>
</dbReference>
<sequence length="265" mass="30462">MPFYDSRPPEGWPKGSINDMDYPLLGSICAVCCVFVAGSGIWMLYRLDLGMGYSCKPYKSGRAPEVNSLSGIICLLCGTMYAAKSFDFFDGGGTPFSLNWYWYLDYVFTAPLLILDFAFTLDLPHKIRYFFAVFLTLWCGVAAFVTPSAYRFAYYALGCCWFTPFALSLMRHVKERYLVYPPKCQRWLFWACVIFFGFWPMFPILFIFSWLGTGHISQQAFYIIHAFLDLTCKSIFGILMTVFRLELEEHTEVQGLPLNEPETLS</sequence>
<name>A0ABF7PQA2_HYPCA</name>
<dbReference type="GO" id="GO:0009881">
    <property type="term" value="F:photoreceptor activity"/>
    <property type="evidence" value="ECO:0007669"/>
    <property type="project" value="UniProtKB-KW"/>
</dbReference>
<feature type="transmembrane region" description="Helical" evidence="11">
    <location>
        <begin position="222"/>
        <end position="243"/>
    </location>
</feature>
<evidence type="ECO:0000256" key="9">
    <source>
        <dbReference type="ARBA" id="ARBA00023136"/>
    </source>
</evidence>
<dbReference type="PDB" id="9CDC">
    <property type="method" value="EM"/>
    <property type="resolution" value="3.08 A"/>
    <property type="chains" value="A=1-265"/>
</dbReference>
<dbReference type="GO" id="GO:0007602">
    <property type="term" value="P:phototransduction"/>
    <property type="evidence" value="ECO:0007669"/>
    <property type="project" value="UniProtKB-KW"/>
</dbReference>
<keyword evidence="6" id="KW-0681">Retinal protein</keyword>
<feature type="transmembrane region" description="Helical" evidence="11">
    <location>
        <begin position="103"/>
        <end position="121"/>
    </location>
</feature>
<accession>A0ABF7PQA2</accession>
<feature type="transmembrane region" description="Helical" evidence="11">
    <location>
        <begin position="66"/>
        <end position="83"/>
    </location>
</feature>
<evidence type="ECO:0000256" key="5">
    <source>
        <dbReference type="ARBA" id="ARBA00022692"/>
    </source>
</evidence>
<feature type="transmembrane region" description="Helical" evidence="11">
    <location>
        <begin position="128"/>
        <end position="146"/>
    </location>
</feature>
<keyword evidence="7 11" id="KW-1133">Transmembrane helix</keyword>
<dbReference type="EMDB" id="EMD-45469"/>